<comment type="caution">
    <text evidence="2">The sequence shown here is derived from an EMBL/GenBank/DDBJ whole genome shotgun (WGS) entry which is preliminary data.</text>
</comment>
<dbReference type="Proteomes" id="UP000316612">
    <property type="component" value="Unassembled WGS sequence"/>
</dbReference>
<evidence type="ECO:0000313" key="2">
    <source>
        <dbReference type="EMBL" id="GED04531.1"/>
    </source>
</evidence>
<gene>
    <name evidence="2" type="ORF">AUR04nite_00630</name>
</gene>
<dbReference type="AlphaFoldDB" id="A0A4Y4DPN1"/>
<evidence type="ECO:0000313" key="3">
    <source>
        <dbReference type="Proteomes" id="UP000316612"/>
    </source>
</evidence>
<sequence>MSVENTLQTGLVTGRFGVGVADGPDVGDDPDVIPAQGRIIFTQTIGHQPNANASPPVTVLRVPITGILDDEGYLCTPDPSDPLKAGQRGMRLFATDDPNGGVTNWTYKVSYAFKPTNYGQPALNEHDMFLPAGSTQDLTKVAPVPSSPGYGLPQAEAAANRAEASAQASAESSAQSAQSAADAEALAQSVRDDAAAGAFDGLSAYQIWLRLGNTGTEADFITWLKGAKGDPGGWTTGTALGSTHLDTVIAPGLYYQNTSANITPANGYPPIAAAQVTASGARCEIEVANWGGSSSVMQTMKILGRSITGQIPKMILIRHREGTTFTQWEQFSSTRFNNAVGWAAYQYDAFAGAERLIAGSTGDISLAGLLLPGVTATTITVSRQSDLVTLSVRGLTVATSGSQNIFTSFPVGFRPAATQELRVPVGVGAGPIVRLIQVNGPNTWYSGANTADLLSFQVTYRTNDAWPSATPPPIA</sequence>
<accession>A0A4Y4DPN1</accession>
<evidence type="ECO:0008006" key="4">
    <source>
        <dbReference type="Google" id="ProtNLM"/>
    </source>
</evidence>
<evidence type="ECO:0000256" key="1">
    <source>
        <dbReference type="SAM" id="MobiDB-lite"/>
    </source>
</evidence>
<feature type="region of interest" description="Disordered" evidence="1">
    <location>
        <begin position="144"/>
        <end position="176"/>
    </location>
</feature>
<dbReference type="RefSeq" id="WP_218024606.1">
    <property type="nucleotide sequence ID" value="NZ_BAAAJL010000007.1"/>
</dbReference>
<dbReference type="CDD" id="cd19958">
    <property type="entry name" value="pyocin_knob"/>
    <property type="match status" value="1"/>
</dbReference>
<protein>
    <recommendedName>
        <fullName evidence="4">Minor tail protein</fullName>
    </recommendedName>
</protein>
<name>A0A4Y4DPN1_GLUUR</name>
<reference evidence="2 3" key="1">
    <citation type="submission" date="2019-06" db="EMBL/GenBank/DDBJ databases">
        <title>Whole genome shotgun sequence of Glutamicibacter uratoxydans NBRC 15515.</title>
        <authorList>
            <person name="Hosoyama A."/>
            <person name="Uohara A."/>
            <person name="Ohji S."/>
            <person name="Ichikawa N."/>
        </authorList>
    </citation>
    <scope>NUCLEOTIDE SEQUENCE [LARGE SCALE GENOMIC DNA]</scope>
    <source>
        <strain evidence="2 3">NBRC 15515</strain>
    </source>
</reference>
<proteinExistence type="predicted"/>
<dbReference type="EMBL" id="BJNY01000001">
    <property type="protein sequence ID" value="GED04531.1"/>
    <property type="molecule type" value="Genomic_DNA"/>
</dbReference>
<keyword evidence="3" id="KW-1185">Reference proteome</keyword>
<feature type="compositionally biased region" description="Low complexity" evidence="1">
    <location>
        <begin position="154"/>
        <end position="176"/>
    </location>
</feature>
<organism evidence="2 3">
    <name type="scientific">Glutamicibacter uratoxydans</name>
    <name type="common">Arthrobacter uratoxydans</name>
    <dbReference type="NCBI Taxonomy" id="43667"/>
    <lineage>
        <taxon>Bacteria</taxon>
        <taxon>Bacillati</taxon>
        <taxon>Actinomycetota</taxon>
        <taxon>Actinomycetes</taxon>
        <taxon>Micrococcales</taxon>
        <taxon>Micrococcaceae</taxon>
        <taxon>Glutamicibacter</taxon>
    </lineage>
</organism>